<name>A0AA85J2M0_TRIRE</name>
<dbReference type="InterPro" id="IPR000571">
    <property type="entry name" value="Znf_CCCH"/>
</dbReference>
<dbReference type="Pfam" id="PF18384">
    <property type="entry name" value="zf_CCCH_5"/>
    <property type="match status" value="1"/>
</dbReference>
<feature type="compositionally biased region" description="Polar residues" evidence="9">
    <location>
        <begin position="574"/>
        <end position="599"/>
    </location>
</feature>
<evidence type="ECO:0000256" key="1">
    <source>
        <dbReference type="ARBA" id="ARBA00004496"/>
    </source>
</evidence>
<accession>A0AA85J2M0</accession>
<dbReference type="InterPro" id="IPR040594">
    <property type="entry name" value="UNK_Znf_1"/>
</dbReference>
<evidence type="ECO:0000256" key="7">
    <source>
        <dbReference type="ARBA" id="ARBA00022833"/>
    </source>
</evidence>
<feature type="zinc finger region" description="C3H1-type" evidence="8">
    <location>
        <begin position="275"/>
        <end position="303"/>
    </location>
</feature>
<evidence type="ECO:0000313" key="11">
    <source>
        <dbReference type="Proteomes" id="UP000050795"/>
    </source>
</evidence>
<dbReference type="InterPro" id="IPR045234">
    <property type="entry name" value="Unkempt-like"/>
</dbReference>
<comment type="similarity">
    <text evidence="2">Belongs to the unkempt family.</text>
</comment>
<dbReference type="SMART" id="SM00356">
    <property type="entry name" value="ZnF_C3H1"/>
    <property type="match status" value="5"/>
</dbReference>
<feature type="compositionally biased region" description="Polar residues" evidence="9">
    <location>
        <begin position="494"/>
        <end position="504"/>
    </location>
</feature>
<keyword evidence="7 8" id="KW-0862">Zinc</keyword>
<dbReference type="PANTHER" id="PTHR14493:SF50">
    <property type="entry name" value="RING FINGER PROTEIN UNKEMPT"/>
    <property type="match status" value="1"/>
</dbReference>
<feature type="compositionally biased region" description="Low complexity" evidence="9">
    <location>
        <begin position="537"/>
        <end position="555"/>
    </location>
</feature>
<feature type="region of interest" description="Disordered" evidence="9">
    <location>
        <begin position="801"/>
        <end position="827"/>
    </location>
</feature>
<keyword evidence="6 8" id="KW-0863">Zinc-finger</keyword>
<protein>
    <recommendedName>
        <fullName evidence="10">C3H1-type domain-containing protein</fullName>
    </recommendedName>
</protein>
<proteinExistence type="inferred from homology"/>
<keyword evidence="3" id="KW-0963">Cytoplasm</keyword>
<comment type="subcellular location">
    <subcellularLocation>
        <location evidence="1">Cytoplasm</location>
    </subcellularLocation>
</comment>
<dbReference type="Proteomes" id="UP000050795">
    <property type="component" value="Unassembled WGS sequence"/>
</dbReference>
<evidence type="ECO:0000256" key="2">
    <source>
        <dbReference type="ARBA" id="ARBA00008808"/>
    </source>
</evidence>
<feature type="region of interest" description="Disordered" evidence="9">
    <location>
        <begin position="655"/>
        <end position="683"/>
    </location>
</feature>
<dbReference type="SUPFAM" id="SSF90229">
    <property type="entry name" value="CCCH zinc finger"/>
    <property type="match status" value="1"/>
</dbReference>
<feature type="region of interest" description="Disordered" evidence="9">
    <location>
        <begin position="315"/>
        <end position="364"/>
    </location>
</feature>
<evidence type="ECO:0000256" key="3">
    <source>
        <dbReference type="ARBA" id="ARBA00022490"/>
    </source>
</evidence>
<reference evidence="12" key="2">
    <citation type="submission" date="2023-11" db="UniProtKB">
        <authorList>
            <consortium name="WormBaseParasite"/>
        </authorList>
    </citation>
    <scope>IDENTIFICATION</scope>
</reference>
<dbReference type="InterPro" id="IPR057296">
    <property type="entry name" value="UNK_Znf_5"/>
</dbReference>
<reference evidence="11" key="1">
    <citation type="submission" date="2022-06" db="EMBL/GenBank/DDBJ databases">
        <authorList>
            <person name="Berger JAMES D."/>
            <person name="Berger JAMES D."/>
        </authorList>
    </citation>
    <scope>NUCLEOTIDE SEQUENCE [LARGE SCALE GENOMIC DNA]</scope>
</reference>
<evidence type="ECO:0000259" key="10">
    <source>
        <dbReference type="PROSITE" id="PS50103"/>
    </source>
</evidence>
<dbReference type="GO" id="GO:0008270">
    <property type="term" value="F:zinc ion binding"/>
    <property type="evidence" value="ECO:0007669"/>
    <property type="project" value="UniProtKB-KW"/>
</dbReference>
<evidence type="ECO:0000313" key="12">
    <source>
        <dbReference type="WBParaSite" id="TREG1_125890.1"/>
    </source>
</evidence>
<dbReference type="Pfam" id="PF25427">
    <property type="entry name" value="zf-CCCH_UNK"/>
    <property type="match status" value="1"/>
</dbReference>
<dbReference type="PANTHER" id="PTHR14493">
    <property type="entry name" value="UNKEMPT FAMILY MEMBER"/>
    <property type="match status" value="1"/>
</dbReference>
<feature type="region of interest" description="Disordered" evidence="9">
    <location>
        <begin position="522"/>
        <end position="601"/>
    </location>
</feature>
<dbReference type="InterPro" id="IPR057295">
    <property type="entry name" value="UNK_Znf_4"/>
</dbReference>
<keyword evidence="11" id="KW-1185">Reference proteome</keyword>
<dbReference type="Pfam" id="PF00642">
    <property type="entry name" value="zf-CCCH"/>
    <property type="match status" value="1"/>
</dbReference>
<evidence type="ECO:0000256" key="5">
    <source>
        <dbReference type="ARBA" id="ARBA00022737"/>
    </source>
</evidence>
<feature type="domain" description="C3H1-type" evidence="10">
    <location>
        <begin position="275"/>
        <end position="303"/>
    </location>
</feature>
<evidence type="ECO:0000256" key="4">
    <source>
        <dbReference type="ARBA" id="ARBA00022723"/>
    </source>
</evidence>
<feature type="domain" description="C3H1-type" evidence="10">
    <location>
        <begin position="79"/>
        <end position="108"/>
    </location>
</feature>
<dbReference type="Pfam" id="PF23035">
    <property type="entry name" value="zf-CCCH_UNK-like_4th"/>
    <property type="match status" value="1"/>
</dbReference>
<dbReference type="PROSITE" id="PS50103">
    <property type="entry name" value="ZF_C3H1"/>
    <property type="match status" value="2"/>
</dbReference>
<feature type="compositionally biased region" description="Low complexity" evidence="9">
    <location>
        <begin position="420"/>
        <end position="467"/>
    </location>
</feature>
<keyword evidence="5" id="KW-0677">Repeat</keyword>
<feature type="compositionally biased region" description="Polar residues" evidence="9">
    <location>
        <begin position="817"/>
        <end position="827"/>
    </location>
</feature>
<feature type="compositionally biased region" description="Low complexity" evidence="9">
    <location>
        <begin position="331"/>
        <end position="364"/>
    </location>
</feature>
<keyword evidence="4 8" id="KW-0479">Metal-binding</keyword>
<sequence length="827" mass="90865">MIMVTNNDAIQFLLSPKNFTIRQEKPRHLKYLNEFRTQQCLLFLEQQCQFHRPYTCFHWHFPNQKRRRPFKRPDGTFNYNPDVYCDKYDETSGSCADGDECPYAHRNAGDTERRYHPRYFKTGNCIYETMENGACVKNGLHCAFAHGPDDIRLPVYDIREVQDASSKFTVNLPASLEKERVLSEDPKWNEMFHVLACYKTELCKKPPRMCRQGYSCPFYHNGKDKRRAPDKFLYRSTPCPIVRPGDEWQDSSLCDTGDACVYCHTRTEQQFHPEIYKSTKCNDVLNSGYCPRGPFCAFAHCDTEMTIGRDFSANVQQQEQQNSSSGGGGLQSSSSLIVDSTNLSQNNNNNNNTTNNNLLLSNSATTPTTTSTAIAGAASIPCRHITSDTLGLSHAAVGGGCQNQQQQQHSLQYSTPHALNNNSSSNNSRILGTSSNYNNNTNINNSNNNNSSTSNLPPNLMSNLHSNFSNIIVPSPAQHQHQSPQQQQQAQQQISQRLPSSSHYQQQHLMNFTSPVEFNKSINATDHHGRSSHLPNSLMSNISPLSSSASSQTGSRNRRVPRCTSPRTCMWPSYNLTSAPNTDRQHFTQLPGPSNTDVRNTGVCPQLGVLSTNSISSTCSPNQNSSQFSHSRNRPVAGHLQNVAAHSLGSAAAVAAAGGSSGGGTSYPRDKGRHRSGSSMSSEIGQYSMHILRENYNSPTNTTNTTTAAYMESISSTYPGRCSSFSGGSCMSNILNKTTVTSGVGVGACGGSLSISSQKQAMSGGGGGGATSKSVLLGGRLPGICQNMPSHKSNVLWDNFESEANTNPLEQQQQQQYFSSNGHGHHQ</sequence>
<dbReference type="AlphaFoldDB" id="A0AA85J2M0"/>
<feature type="zinc finger region" description="C3H1-type" evidence="8">
    <location>
        <begin position="79"/>
        <end position="108"/>
    </location>
</feature>
<evidence type="ECO:0000256" key="8">
    <source>
        <dbReference type="PROSITE-ProRule" id="PRU00723"/>
    </source>
</evidence>
<evidence type="ECO:0000256" key="6">
    <source>
        <dbReference type="ARBA" id="ARBA00022771"/>
    </source>
</evidence>
<dbReference type="InterPro" id="IPR036855">
    <property type="entry name" value="Znf_CCCH_sf"/>
</dbReference>
<feature type="compositionally biased region" description="Low complexity" evidence="9">
    <location>
        <begin position="475"/>
        <end position="493"/>
    </location>
</feature>
<dbReference type="GO" id="GO:0005737">
    <property type="term" value="C:cytoplasm"/>
    <property type="evidence" value="ECO:0007669"/>
    <property type="project" value="UniProtKB-SubCell"/>
</dbReference>
<feature type="region of interest" description="Disordered" evidence="9">
    <location>
        <begin position="401"/>
        <end position="504"/>
    </location>
</feature>
<dbReference type="Pfam" id="PF23261">
    <property type="entry name" value="zf-CCCH_11"/>
    <property type="match status" value="1"/>
</dbReference>
<dbReference type="WBParaSite" id="TREG1_125890.1">
    <property type="protein sequence ID" value="TREG1_125890.1"/>
    <property type="gene ID" value="TREG1_125890"/>
</dbReference>
<feature type="compositionally biased region" description="Polar residues" evidence="9">
    <location>
        <begin position="409"/>
        <end position="419"/>
    </location>
</feature>
<evidence type="ECO:0000256" key="9">
    <source>
        <dbReference type="SAM" id="MobiDB-lite"/>
    </source>
</evidence>
<organism evidence="11 12">
    <name type="scientific">Trichobilharzia regenti</name>
    <name type="common">Nasal bird schistosome</name>
    <dbReference type="NCBI Taxonomy" id="157069"/>
    <lineage>
        <taxon>Eukaryota</taxon>
        <taxon>Metazoa</taxon>
        <taxon>Spiralia</taxon>
        <taxon>Lophotrochozoa</taxon>
        <taxon>Platyhelminthes</taxon>
        <taxon>Trematoda</taxon>
        <taxon>Digenea</taxon>
        <taxon>Strigeidida</taxon>
        <taxon>Schistosomatoidea</taxon>
        <taxon>Schistosomatidae</taxon>
        <taxon>Trichobilharzia</taxon>
    </lineage>
</organism>